<organism evidence="2">
    <name type="scientific">Anguilla anguilla</name>
    <name type="common">European freshwater eel</name>
    <name type="synonym">Muraena anguilla</name>
    <dbReference type="NCBI Taxonomy" id="7936"/>
    <lineage>
        <taxon>Eukaryota</taxon>
        <taxon>Metazoa</taxon>
        <taxon>Chordata</taxon>
        <taxon>Craniata</taxon>
        <taxon>Vertebrata</taxon>
        <taxon>Euteleostomi</taxon>
        <taxon>Actinopterygii</taxon>
        <taxon>Neopterygii</taxon>
        <taxon>Teleostei</taxon>
        <taxon>Anguilliformes</taxon>
        <taxon>Anguillidae</taxon>
        <taxon>Anguilla</taxon>
    </lineage>
</organism>
<sequence length="40" mass="4609">MFSFWLLELFLAISYVQLIANYLFSALVFVLCFLVCSVAL</sequence>
<reference evidence="2" key="1">
    <citation type="submission" date="2014-11" db="EMBL/GenBank/DDBJ databases">
        <authorList>
            <person name="Amaro Gonzalez C."/>
        </authorList>
    </citation>
    <scope>NUCLEOTIDE SEQUENCE</scope>
</reference>
<dbReference type="AlphaFoldDB" id="A0A0E9SJE8"/>
<proteinExistence type="predicted"/>
<evidence type="ECO:0000313" key="2">
    <source>
        <dbReference type="EMBL" id="JAH40638.1"/>
    </source>
</evidence>
<name>A0A0E9SJE8_ANGAN</name>
<keyword evidence="1" id="KW-1133">Transmembrane helix</keyword>
<accession>A0A0E9SJE8</accession>
<keyword evidence="1" id="KW-0812">Transmembrane</keyword>
<evidence type="ECO:0000256" key="1">
    <source>
        <dbReference type="SAM" id="Phobius"/>
    </source>
</evidence>
<keyword evidence="1" id="KW-0472">Membrane</keyword>
<feature type="transmembrane region" description="Helical" evidence="1">
    <location>
        <begin position="12"/>
        <end position="36"/>
    </location>
</feature>
<dbReference type="EMBL" id="GBXM01067939">
    <property type="protein sequence ID" value="JAH40638.1"/>
    <property type="molecule type" value="Transcribed_RNA"/>
</dbReference>
<protein>
    <submittedName>
        <fullName evidence="2">Uncharacterized protein</fullName>
    </submittedName>
</protein>
<reference evidence="2" key="2">
    <citation type="journal article" date="2015" name="Fish Shellfish Immunol.">
        <title>Early steps in the European eel (Anguilla anguilla)-Vibrio vulnificus interaction in the gills: Role of the RtxA13 toxin.</title>
        <authorList>
            <person name="Callol A."/>
            <person name="Pajuelo D."/>
            <person name="Ebbesson L."/>
            <person name="Teles M."/>
            <person name="MacKenzie S."/>
            <person name="Amaro C."/>
        </authorList>
    </citation>
    <scope>NUCLEOTIDE SEQUENCE</scope>
</reference>